<evidence type="ECO:0000256" key="2">
    <source>
        <dbReference type="ARBA" id="ARBA00022729"/>
    </source>
</evidence>
<accession>A0A2S4HJ81</accession>
<feature type="signal peptide" evidence="4">
    <location>
        <begin position="1"/>
        <end position="25"/>
    </location>
</feature>
<dbReference type="PANTHER" id="PTHR34501:SF2">
    <property type="entry name" value="OUTER MEMBRANE PORIN F-RELATED"/>
    <property type="match status" value="1"/>
</dbReference>
<name>A0A2S4HJ81_9GAMM</name>
<dbReference type="AlphaFoldDB" id="A0A2S4HJ81"/>
<proteinExistence type="predicted"/>
<dbReference type="InterPro" id="IPR023614">
    <property type="entry name" value="Porin_dom_sf"/>
</dbReference>
<evidence type="ECO:0000256" key="3">
    <source>
        <dbReference type="ARBA" id="ARBA00023136"/>
    </source>
</evidence>
<dbReference type="Gene3D" id="2.40.160.10">
    <property type="entry name" value="Porin"/>
    <property type="match status" value="1"/>
</dbReference>
<protein>
    <submittedName>
        <fullName evidence="6">Porin</fullName>
    </submittedName>
</protein>
<sequence length="393" mass="42174">MNKKLIIRHMVSGATALAFSIPAMAAVEVYNQDDTTVSIDASFNTFFVRSDTDNELSGVDRTQSRIKMGLLPNWVGFNFSKQVGDLKVGGRSSFWVTINDSDTGVTSTGIDVRQFYATIDADWGQVLFGKDFTLFSRSNIFLDEMLQGYGAVNDTLGLVDGQGVSFGHIGSGYHYPFPHAQITYRTPDFGGGFKLALGLIDPGNTTTDTGAGRSSEESLPRFEGELTYNTSFGDGNSVTAWLGFLQQSSESDAAGVDDVDSQGFSYGAKFKTGGFALNLSGFSGEGLGLLLGPATDSALGLQNLISENGKEVDSDGYVAQASYTMGAERFVVSYGETTVETSTEWNNSTSQVAWFHDINSVLRTVVEYNVNTLEIGSAEEETSTIALGLIANF</sequence>
<comment type="subcellular location">
    <subcellularLocation>
        <location evidence="1">Cell outer membrane</location>
        <topology evidence="1">Multi-pass membrane protein</topology>
    </subcellularLocation>
</comment>
<feature type="chain" id="PRO_5015757883" evidence="4">
    <location>
        <begin position="26"/>
        <end position="393"/>
    </location>
</feature>
<dbReference type="PANTHER" id="PTHR34501">
    <property type="entry name" value="PROTEIN YDDL-RELATED"/>
    <property type="match status" value="1"/>
</dbReference>
<dbReference type="GO" id="GO:0009279">
    <property type="term" value="C:cell outer membrane"/>
    <property type="evidence" value="ECO:0007669"/>
    <property type="project" value="UniProtKB-SubCell"/>
</dbReference>
<dbReference type="InterPro" id="IPR033900">
    <property type="entry name" value="Gram_neg_porin_domain"/>
</dbReference>
<keyword evidence="2 4" id="KW-0732">Signal</keyword>
<comment type="caution">
    <text evidence="6">The sequence shown here is derived from an EMBL/GenBank/DDBJ whole genome shotgun (WGS) entry which is preliminary data.</text>
</comment>
<dbReference type="OrthoDB" id="8735103at2"/>
<evidence type="ECO:0000256" key="1">
    <source>
        <dbReference type="ARBA" id="ARBA00004571"/>
    </source>
</evidence>
<dbReference type="InterPro" id="IPR050298">
    <property type="entry name" value="Gram-neg_bact_OMP"/>
</dbReference>
<organism evidence="6 7">
    <name type="scientific">Zhongshania marina</name>
    <dbReference type="NCBI Taxonomy" id="2304603"/>
    <lineage>
        <taxon>Bacteria</taxon>
        <taxon>Pseudomonadati</taxon>
        <taxon>Pseudomonadota</taxon>
        <taxon>Gammaproteobacteria</taxon>
        <taxon>Cellvibrionales</taxon>
        <taxon>Spongiibacteraceae</taxon>
        <taxon>Zhongshania</taxon>
    </lineage>
</organism>
<dbReference type="Proteomes" id="UP000237222">
    <property type="component" value="Unassembled WGS sequence"/>
</dbReference>
<evidence type="ECO:0000313" key="7">
    <source>
        <dbReference type="Proteomes" id="UP000237222"/>
    </source>
</evidence>
<evidence type="ECO:0000313" key="6">
    <source>
        <dbReference type="EMBL" id="POP54054.1"/>
    </source>
</evidence>
<dbReference type="SUPFAM" id="SSF56935">
    <property type="entry name" value="Porins"/>
    <property type="match status" value="1"/>
</dbReference>
<gene>
    <name evidence="6" type="ORF">C0068_04100</name>
</gene>
<evidence type="ECO:0000256" key="4">
    <source>
        <dbReference type="SAM" id="SignalP"/>
    </source>
</evidence>
<dbReference type="RefSeq" id="WP_103683252.1">
    <property type="nucleotide sequence ID" value="NZ_PQGG01000009.1"/>
</dbReference>
<dbReference type="EMBL" id="PQGG01000009">
    <property type="protein sequence ID" value="POP54054.1"/>
    <property type="molecule type" value="Genomic_DNA"/>
</dbReference>
<reference evidence="6" key="1">
    <citation type="submission" date="2018-01" db="EMBL/GenBank/DDBJ databases">
        <authorList>
            <person name="Yu X.-D."/>
        </authorList>
    </citation>
    <scope>NUCLEOTIDE SEQUENCE</scope>
    <source>
        <strain evidence="6">ZX-21</strain>
    </source>
</reference>
<feature type="domain" description="Porin" evidence="5">
    <location>
        <begin position="14"/>
        <end position="368"/>
    </location>
</feature>
<dbReference type="GO" id="GO:0015288">
    <property type="term" value="F:porin activity"/>
    <property type="evidence" value="ECO:0007669"/>
    <property type="project" value="InterPro"/>
</dbReference>
<dbReference type="Pfam" id="PF13609">
    <property type="entry name" value="Porin_4"/>
    <property type="match status" value="1"/>
</dbReference>
<keyword evidence="3" id="KW-0472">Membrane</keyword>
<evidence type="ECO:0000259" key="5">
    <source>
        <dbReference type="Pfam" id="PF13609"/>
    </source>
</evidence>